<dbReference type="Proteomes" id="UP000236161">
    <property type="component" value="Unassembled WGS sequence"/>
</dbReference>
<feature type="compositionally biased region" description="Basic and acidic residues" evidence="2">
    <location>
        <begin position="176"/>
        <end position="190"/>
    </location>
</feature>
<dbReference type="PANTHER" id="PTHR33322">
    <property type="entry name" value="BAG DOMAIN CONTAINING PROTEIN, EXPRESSED"/>
    <property type="match status" value="1"/>
</dbReference>
<evidence type="ECO:0000256" key="1">
    <source>
        <dbReference type="ARBA" id="ARBA00023186"/>
    </source>
</evidence>
<accession>A0A2I0BET9</accession>
<dbReference type="InterPro" id="IPR040400">
    <property type="entry name" value="BAG5/6/7/8"/>
</dbReference>
<organism evidence="3 4">
    <name type="scientific">Apostasia shenzhenica</name>
    <dbReference type="NCBI Taxonomy" id="1088818"/>
    <lineage>
        <taxon>Eukaryota</taxon>
        <taxon>Viridiplantae</taxon>
        <taxon>Streptophyta</taxon>
        <taxon>Embryophyta</taxon>
        <taxon>Tracheophyta</taxon>
        <taxon>Spermatophyta</taxon>
        <taxon>Magnoliopsida</taxon>
        <taxon>Liliopsida</taxon>
        <taxon>Asparagales</taxon>
        <taxon>Orchidaceae</taxon>
        <taxon>Apostasioideae</taxon>
        <taxon>Apostasia</taxon>
    </lineage>
</organism>
<sequence>MSFLRRFELLESSVWGPRSSLLFLSPLEAVDMECDEQIGYALDILSSGANPKMSRFDHHPLLFDCFDSWEVDLVSISASTFAAASRRQETELQLQSLGDRVTALELGLKKEVGARIEGCDRKYKWTAEIKAPRDKESDRKYRLVAEAKADGGRSFKWTKEVKGKGSYSFEASTEPAKVDGVKEKNDEKGKKESKKKKGADTSARLVEIEEEQNPGAIVIRKAFSKRALVGIKGKRKKLSPQDAAVLIQMSFRAFLVRRSQVVRGLRDLAIAKAKLKEIRTLFYNLSYRRRLAREAEEHQRFTEKIIVLLLTVEAIQGPDYLVRSSKKSIIDELEVMLEVVDPQPSGKFSSVKRRKFDLPNNGLFSREMSRSVADVVELIEEDNASDTAAARASA</sequence>
<dbReference type="OrthoDB" id="747353at2759"/>
<dbReference type="STRING" id="1088818.A0A2I0BET9"/>
<keyword evidence="1" id="KW-0143">Chaperone</keyword>
<evidence type="ECO:0000313" key="4">
    <source>
        <dbReference type="Proteomes" id="UP000236161"/>
    </source>
</evidence>
<name>A0A2I0BET9_9ASPA</name>
<evidence type="ECO:0000313" key="3">
    <source>
        <dbReference type="EMBL" id="PKA66299.1"/>
    </source>
</evidence>
<dbReference type="GO" id="GO:0006457">
    <property type="term" value="P:protein folding"/>
    <property type="evidence" value="ECO:0007669"/>
    <property type="project" value="TreeGrafter"/>
</dbReference>
<gene>
    <name evidence="3" type="primary">BAG7</name>
    <name evidence="3" type="ORF">AXF42_Ash006996</name>
</gene>
<dbReference type="PANTHER" id="PTHR33322:SF3">
    <property type="entry name" value="BAG FAMILY MOLECULAR CHAPERONE REGULATOR 7"/>
    <property type="match status" value="1"/>
</dbReference>
<keyword evidence="4" id="KW-1185">Reference proteome</keyword>
<dbReference type="AlphaFoldDB" id="A0A2I0BET9"/>
<feature type="region of interest" description="Disordered" evidence="2">
    <location>
        <begin position="174"/>
        <end position="202"/>
    </location>
</feature>
<dbReference type="EMBL" id="KZ451886">
    <property type="protein sequence ID" value="PKA66299.1"/>
    <property type="molecule type" value="Genomic_DNA"/>
</dbReference>
<evidence type="ECO:0000256" key="2">
    <source>
        <dbReference type="SAM" id="MobiDB-lite"/>
    </source>
</evidence>
<proteinExistence type="predicted"/>
<protein>
    <submittedName>
        <fullName evidence="3">BAG family molecular chaperone regulator 7</fullName>
    </submittedName>
</protein>
<dbReference type="GO" id="GO:0009506">
    <property type="term" value="C:plasmodesma"/>
    <property type="evidence" value="ECO:0007669"/>
    <property type="project" value="TreeGrafter"/>
</dbReference>
<reference evidence="3 4" key="1">
    <citation type="journal article" date="2017" name="Nature">
        <title>The Apostasia genome and the evolution of orchids.</title>
        <authorList>
            <person name="Zhang G.Q."/>
            <person name="Liu K.W."/>
            <person name="Li Z."/>
            <person name="Lohaus R."/>
            <person name="Hsiao Y.Y."/>
            <person name="Niu S.C."/>
            <person name="Wang J.Y."/>
            <person name="Lin Y.C."/>
            <person name="Xu Q."/>
            <person name="Chen L.J."/>
            <person name="Yoshida K."/>
            <person name="Fujiwara S."/>
            <person name="Wang Z.W."/>
            <person name="Zhang Y.Q."/>
            <person name="Mitsuda N."/>
            <person name="Wang M."/>
            <person name="Liu G.H."/>
            <person name="Pecoraro L."/>
            <person name="Huang H.X."/>
            <person name="Xiao X.J."/>
            <person name="Lin M."/>
            <person name="Wu X.Y."/>
            <person name="Wu W.L."/>
            <person name="Chen Y.Y."/>
            <person name="Chang S.B."/>
            <person name="Sakamoto S."/>
            <person name="Ohme-Takagi M."/>
            <person name="Yagi M."/>
            <person name="Zeng S.J."/>
            <person name="Shen C.Y."/>
            <person name="Yeh C.M."/>
            <person name="Luo Y.B."/>
            <person name="Tsai W.C."/>
            <person name="Van de Peer Y."/>
            <person name="Liu Z.J."/>
        </authorList>
    </citation>
    <scope>NUCLEOTIDE SEQUENCE [LARGE SCALE GENOMIC DNA]</scope>
    <source>
        <strain evidence="4">cv. Shenzhen</strain>
        <tissue evidence="3">Stem</tissue>
    </source>
</reference>